<organism evidence="1 2">
    <name type="scientific">Suillus luteus UH-Slu-Lm8-n1</name>
    <dbReference type="NCBI Taxonomy" id="930992"/>
    <lineage>
        <taxon>Eukaryota</taxon>
        <taxon>Fungi</taxon>
        <taxon>Dikarya</taxon>
        <taxon>Basidiomycota</taxon>
        <taxon>Agaricomycotina</taxon>
        <taxon>Agaricomycetes</taxon>
        <taxon>Agaricomycetidae</taxon>
        <taxon>Boletales</taxon>
        <taxon>Suillineae</taxon>
        <taxon>Suillaceae</taxon>
        <taxon>Suillus</taxon>
    </lineage>
</organism>
<dbReference type="STRING" id="930992.A0A0D0AJ81"/>
<dbReference type="HOGENOM" id="CLU_1807504_0_0_1"/>
<reference evidence="2" key="2">
    <citation type="submission" date="2015-01" db="EMBL/GenBank/DDBJ databases">
        <title>Evolutionary Origins and Diversification of the Mycorrhizal Mutualists.</title>
        <authorList>
            <consortium name="DOE Joint Genome Institute"/>
            <consortium name="Mycorrhizal Genomics Consortium"/>
            <person name="Kohler A."/>
            <person name="Kuo A."/>
            <person name="Nagy L.G."/>
            <person name="Floudas D."/>
            <person name="Copeland A."/>
            <person name="Barry K.W."/>
            <person name="Cichocki N."/>
            <person name="Veneault-Fourrey C."/>
            <person name="LaButti K."/>
            <person name="Lindquist E.A."/>
            <person name="Lipzen A."/>
            <person name="Lundell T."/>
            <person name="Morin E."/>
            <person name="Murat C."/>
            <person name="Riley R."/>
            <person name="Ohm R."/>
            <person name="Sun H."/>
            <person name="Tunlid A."/>
            <person name="Henrissat B."/>
            <person name="Grigoriev I.V."/>
            <person name="Hibbett D.S."/>
            <person name="Martin F."/>
        </authorList>
    </citation>
    <scope>NUCLEOTIDE SEQUENCE [LARGE SCALE GENOMIC DNA]</scope>
    <source>
        <strain evidence="2">UH-Slu-Lm8-n1</strain>
    </source>
</reference>
<sequence>MAGSNQEYFQSALYQIPERDPVIPGGTPQWSDAPGVSYKDRAVPNVTQPVGFRPTDEQLFVRNAYGETLPNADFLKQHFFHEGRLTEAQALYILQQATSLLTQEPNLVNVESPVTSESALGPSHKWACELNDPSMWGYPWTIL</sequence>
<reference evidence="1 2" key="1">
    <citation type="submission" date="2014-04" db="EMBL/GenBank/DDBJ databases">
        <authorList>
            <consortium name="DOE Joint Genome Institute"/>
            <person name="Kuo A."/>
            <person name="Ruytinx J."/>
            <person name="Rineau F."/>
            <person name="Colpaert J."/>
            <person name="Kohler A."/>
            <person name="Nagy L.G."/>
            <person name="Floudas D."/>
            <person name="Copeland A."/>
            <person name="Barry K.W."/>
            <person name="Cichocki N."/>
            <person name="Veneault-Fourrey C."/>
            <person name="LaButti K."/>
            <person name="Lindquist E.A."/>
            <person name="Lipzen A."/>
            <person name="Lundell T."/>
            <person name="Morin E."/>
            <person name="Murat C."/>
            <person name="Sun H."/>
            <person name="Tunlid A."/>
            <person name="Henrissat B."/>
            <person name="Grigoriev I.V."/>
            <person name="Hibbett D.S."/>
            <person name="Martin F."/>
            <person name="Nordberg H.P."/>
            <person name="Cantor M.N."/>
            <person name="Hua S.X."/>
        </authorList>
    </citation>
    <scope>NUCLEOTIDE SEQUENCE [LARGE SCALE GENOMIC DNA]</scope>
    <source>
        <strain evidence="1 2">UH-Slu-Lm8-n1</strain>
    </source>
</reference>
<dbReference type="Proteomes" id="UP000054485">
    <property type="component" value="Unassembled WGS sequence"/>
</dbReference>
<dbReference type="Gene3D" id="3.60.21.10">
    <property type="match status" value="1"/>
</dbReference>
<dbReference type="InParanoid" id="A0A0D0AJ81"/>
<name>A0A0D0AJ81_9AGAM</name>
<dbReference type="InterPro" id="IPR043360">
    <property type="entry name" value="PP2B"/>
</dbReference>
<evidence type="ECO:0000313" key="2">
    <source>
        <dbReference type="Proteomes" id="UP000054485"/>
    </source>
</evidence>
<dbReference type="EMBL" id="KN835406">
    <property type="protein sequence ID" value="KIK38199.1"/>
    <property type="molecule type" value="Genomic_DNA"/>
</dbReference>
<gene>
    <name evidence="1" type="ORF">CY34DRAFT_809605</name>
</gene>
<dbReference type="SUPFAM" id="SSF56300">
    <property type="entry name" value="Metallo-dependent phosphatases"/>
    <property type="match status" value="1"/>
</dbReference>
<dbReference type="InterPro" id="IPR029052">
    <property type="entry name" value="Metallo-depent_PP-like"/>
</dbReference>
<dbReference type="GO" id="GO:0033192">
    <property type="term" value="F:calmodulin-dependent protein phosphatase activity"/>
    <property type="evidence" value="ECO:0007669"/>
    <property type="project" value="InterPro"/>
</dbReference>
<protein>
    <submittedName>
        <fullName evidence="1">Uncharacterized protein</fullName>
    </submittedName>
</protein>
<dbReference type="GO" id="GO:0097720">
    <property type="term" value="P:calcineurin-mediated signaling"/>
    <property type="evidence" value="ECO:0007669"/>
    <property type="project" value="InterPro"/>
</dbReference>
<dbReference type="AlphaFoldDB" id="A0A0D0AJ81"/>
<accession>A0A0D0AJ81</accession>
<dbReference type="PANTHER" id="PTHR45673">
    <property type="entry name" value="SERINE/THREONINE-PROTEIN PHOSPHATASE 2B CATALYTIC SUBUNIT 1-RELATED"/>
    <property type="match status" value="1"/>
</dbReference>
<proteinExistence type="predicted"/>
<feature type="non-terminal residue" evidence="1">
    <location>
        <position position="1"/>
    </location>
</feature>
<keyword evidence="2" id="KW-1185">Reference proteome</keyword>
<evidence type="ECO:0000313" key="1">
    <source>
        <dbReference type="EMBL" id="KIK38199.1"/>
    </source>
</evidence>
<dbReference type="OrthoDB" id="5593063at2759"/>